<sequence length="1163" mass="127450">MFVATDAGVDRVIFSASDLAAAARCEYALLRSFDDRLGRGPAVSGADELLARTATLGDEHEKRHLDELALSTEVTVIGRPAYTVAGLTDAAGQTLRAVECRSPVIYQAAMFDGRFAGFADFLILEDGPDGQRYRLRDTKLARSVKVEALLQMAAYVETLTAAGVPVAPEIDLVLGDGTAASYHVDELLPVYRPRRDALQRLLDDHLAGGRPVRWEDEHIRACFRCAECETQVRARDDLLLVAGMRVSARARLIDAGITTVHDLAAHRGPVAELSTRTVTALTAQARLQIADRVIENGAEKPPYEIVDAQPLMVLPDADRGDLFFDFEGDPLWTTDGRDWGLEYLWGVLTVGGDFQPFWAHDRTEERQALQDFLKFVRKRRNRYPGMHIYHYAAYEKSTLLRLAGRYGVGEHEVDELLRDGALVDLYPLVRKSIRVGTENYSIKSLEPLYMGNELRDGDVTTATASITEYAHYCELRDDGNAEEAASVLKAIEDYNHYDCRSTRRLRDWLMNRAIECGVPPRGPVRPSPGSDRPRAEVDAVERTLLKFAGDGIEARTPEQRAAAMMAAAKGFHKREDKPFWWGHFDRVNNPVEEWADDSDVFIADRHEIVEDWHTPPRARKPQRHVRLFGEIANGGLATDMYALYDPPTPEGLSDDPDRRGFASVTVADCDNPEAPTEVVIVERRPTGGDVYTQVPFALTPGAPISTALLQNAVADTAALIAAGLPNLPADALTDIFLRRPPRTRSGNPLPRSGDTVADLTAALLDLDSSYLAVHGPPGTGKTYTSGKVIAALLTEHQWKIGVVAQSHAVVENLFGDIMRAGVDGARVGKKRHTVSTGWTELGRDDYVDFLCQGGCVVGGTAWDFANATKFERECLDLLVIEEAGQFSLANTVAVARAARNLMLLGDPQQLPQVSQGTHPEPVDGSALGWLVDGHATLPPERGYFLDRSFRMHPDVCRAVSRLSYDGRLLSYETVTAARRLDGVAPGVRTLPVSHLGNATESPEEADAIVTEIRRLLGAAWTDAASTDTDTTRPLDQTDVLIVTPYNAQVVLLRRRLDAAGLTRVRAGTVDKFQGQQAPVVFVSMTASSIDDVPRGISFLLNRNRLNVAVSRAKYLAVVVRSEHLTDYLPGTPDRLVELGAFLSLTSGTAGVPGSVACDDRHRS</sequence>
<feature type="domain" description="YprB ribonuclease H-like" evidence="6">
    <location>
        <begin position="322"/>
        <end position="509"/>
    </location>
</feature>
<reference evidence="7 8" key="1">
    <citation type="submission" date="2018-06" db="EMBL/GenBank/DDBJ databases">
        <authorList>
            <consortium name="Pathogen Informatics"/>
            <person name="Doyle S."/>
        </authorList>
    </citation>
    <scope>NUCLEOTIDE SEQUENCE [LARGE SCALE GENOMIC DNA]</scope>
    <source>
        <strain evidence="7 8">NCTC10742</strain>
    </source>
</reference>
<dbReference type="InterPro" id="IPR027417">
    <property type="entry name" value="P-loop_NTPase"/>
</dbReference>
<accession>A0A378SSY6</accession>
<dbReference type="GO" id="GO:0043139">
    <property type="term" value="F:5'-3' DNA helicase activity"/>
    <property type="evidence" value="ECO:0007669"/>
    <property type="project" value="TreeGrafter"/>
</dbReference>
<dbReference type="InterPro" id="IPR047187">
    <property type="entry name" value="SF1_C_Upf1"/>
</dbReference>
<feature type="domain" description="DNA2/NAM7 helicase-like C-terminal" evidence="5">
    <location>
        <begin position="940"/>
        <end position="1119"/>
    </location>
</feature>
<organism evidence="7 8">
    <name type="scientific">Mycolicibacterium gilvum</name>
    <dbReference type="NCBI Taxonomy" id="1804"/>
    <lineage>
        <taxon>Bacteria</taxon>
        <taxon>Bacillati</taxon>
        <taxon>Actinomycetota</taxon>
        <taxon>Actinomycetes</taxon>
        <taxon>Mycobacteriales</taxon>
        <taxon>Mycobacteriaceae</taxon>
        <taxon>Mycolicibacterium</taxon>
    </lineage>
</organism>
<proteinExistence type="predicted"/>
<dbReference type="SUPFAM" id="SSF53098">
    <property type="entry name" value="Ribonuclease H-like"/>
    <property type="match status" value="1"/>
</dbReference>
<dbReference type="PANTHER" id="PTHR43788:SF8">
    <property type="entry name" value="DNA-BINDING PROTEIN SMUBP-2"/>
    <property type="match status" value="1"/>
</dbReference>
<dbReference type="Pfam" id="PF13482">
    <property type="entry name" value="RNase_H_2"/>
    <property type="match status" value="1"/>
</dbReference>
<evidence type="ECO:0000259" key="5">
    <source>
        <dbReference type="Pfam" id="PF13087"/>
    </source>
</evidence>
<dbReference type="InterPro" id="IPR038720">
    <property type="entry name" value="YprB_RNase_H-like_dom"/>
</dbReference>
<keyword evidence="3" id="KW-0347">Helicase</keyword>
<evidence type="ECO:0000256" key="4">
    <source>
        <dbReference type="ARBA" id="ARBA00022840"/>
    </source>
</evidence>
<dbReference type="Pfam" id="PF13087">
    <property type="entry name" value="AAA_12"/>
    <property type="match status" value="1"/>
</dbReference>
<dbReference type="SUPFAM" id="SSF52540">
    <property type="entry name" value="P-loop containing nucleoside triphosphate hydrolases"/>
    <property type="match status" value="1"/>
</dbReference>
<dbReference type="GO" id="GO:0016787">
    <property type="term" value="F:hydrolase activity"/>
    <property type="evidence" value="ECO:0007669"/>
    <property type="project" value="UniProtKB-KW"/>
</dbReference>
<dbReference type="PANTHER" id="PTHR43788">
    <property type="entry name" value="DNA2/NAM7 HELICASE FAMILY MEMBER"/>
    <property type="match status" value="1"/>
</dbReference>
<dbReference type="RefSeq" id="WP_115328053.1">
    <property type="nucleotide sequence ID" value="NZ_JACKST010000049.1"/>
</dbReference>
<dbReference type="CDD" id="cd17934">
    <property type="entry name" value="DEXXQc_Upf1-like"/>
    <property type="match status" value="1"/>
</dbReference>
<evidence type="ECO:0000313" key="8">
    <source>
        <dbReference type="Proteomes" id="UP000254291"/>
    </source>
</evidence>
<evidence type="ECO:0000256" key="1">
    <source>
        <dbReference type="ARBA" id="ARBA00022741"/>
    </source>
</evidence>
<evidence type="ECO:0000259" key="6">
    <source>
        <dbReference type="Pfam" id="PF13482"/>
    </source>
</evidence>
<keyword evidence="1" id="KW-0547">Nucleotide-binding</keyword>
<evidence type="ECO:0000313" key="7">
    <source>
        <dbReference type="EMBL" id="STZ44984.1"/>
    </source>
</evidence>
<dbReference type="GO" id="GO:0005524">
    <property type="term" value="F:ATP binding"/>
    <property type="evidence" value="ECO:0007669"/>
    <property type="project" value="UniProtKB-KW"/>
</dbReference>
<keyword evidence="2" id="KW-0378">Hydrolase</keyword>
<dbReference type="InterPro" id="IPR019993">
    <property type="entry name" value="RecB_nuclease_TM0106_put"/>
</dbReference>
<dbReference type="AlphaFoldDB" id="A0A378SSY6"/>
<protein>
    <submittedName>
        <fullName evidence="7">Recombinase B</fullName>
    </submittedName>
</protein>
<dbReference type="CDD" id="cd18808">
    <property type="entry name" value="SF1_C_Upf1"/>
    <property type="match status" value="1"/>
</dbReference>
<evidence type="ECO:0000256" key="3">
    <source>
        <dbReference type="ARBA" id="ARBA00022806"/>
    </source>
</evidence>
<dbReference type="InterPro" id="IPR012337">
    <property type="entry name" value="RNaseH-like_sf"/>
</dbReference>
<dbReference type="Proteomes" id="UP000254291">
    <property type="component" value="Unassembled WGS sequence"/>
</dbReference>
<dbReference type="InterPro" id="IPR041679">
    <property type="entry name" value="DNA2/NAM7-like_C"/>
</dbReference>
<dbReference type="EMBL" id="UGQM01000001">
    <property type="protein sequence ID" value="STZ44984.1"/>
    <property type="molecule type" value="Genomic_DNA"/>
</dbReference>
<name>A0A378SSY6_9MYCO</name>
<keyword evidence="4" id="KW-0067">ATP-binding</keyword>
<dbReference type="InterPro" id="IPR050534">
    <property type="entry name" value="Coronavir_polyprotein_1ab"/>
</dbReference>
<dbReference type="NCBIfam" id="TIGR03491">
    <property type="entry name" value="TM0106 family RecB-like putative nuclease"/>
    <property type="match status" value="1"/>
</dbReference>
<evidence type="ECO:0000256" key="2">
    <source>
        <dbReference type="ARBA" id="ARBA00022801"/>
    </source>
</evidence>
<dbReference type="Pfam" id="PF13604">
    <property type="entry name" value="AAA_30"/>
    <property type="match status" value="1"/>
</dbReference>
<gene>
    <name evidence="7" type="ORF">NCTC10742_04232</name>
</gene>
<dbReference type="Gene3D" id="3.40.50.300">
    <property type="entry name" value="P-loop containing nucleotide triphosphate hydrolases"/>
    <property type="match status" value="2"/>
</dbReference>